<name>A0A9N9NPG7_9GLOM</name>
<protein>
    <submittedName>
        <fullName evidence="2">720_t:CDS:1</fullName>
    </submittedName>
</protein>
<dbReference type="SMART" id="SM00671">
    <property type="entry name" value="SEL1"/>
    <property type="match status" value="2"/>
</dbReference>
<feature type="non-terminal residue" evidence="2">
    <location>
        <position position="430"/>
    </location>
</feature>
<dbReference type="OrthoDB" id="10261027at2759"/>
<evidence type="ECO:0000259" key="1">
    <source>
        <dbReference type="PROSITE" id="PS50011"/>
    </source>
</evidence>
<reference evidence="2" key="1">
    <citation type="submission" date="2021-06" db="EMBL/GenBank/DDBJ databases">
        <authorList>
            <person name="Kallberg Y."/>
            <person name="Tangrot J."/>
            <person name="Rosling A."/>
        </authorList>
    </citation>
    <scope>NUCLEOTIDE SEQUENCE</scope>
    <source>
        <strain evidence="2">CL551</strain>
    </source>
</reference>
<dbReference type="PROSITE" id="PS50011">
    <property type="entry name" value="PROTEIN_KINASE_DOM"/>
    <property type="match status" value="1"/>
</dbReference>
<dbReference type="InterPro" id="IPR001245">
    <property type="entry name" value="Ser-Thr/Tyr_kinase_cat_dom"/>
</dbReference>
<dbReference type="Pfam" id="PF07714">
    <property type="entry name" value="PK_Tyr_Ser-Thr"/>
    <property type="match status" value="1"/>
</dbReference>
<accession>A0A9N9NPG7</accession>
<organism evidence="2 3">
    <name type="scientific">Acaulospora morrowiae</name>
    <dbReference type="NCBI Taxonomy" id="94023"/>
    <lineage>
        <taxon>Eukaryota</taxon>
        <taxon>Fungi</taxon>
        <taxon>Fungi incertae sedis</taxon>
        <taxon>Mucoromycota</taxon>
        <taxon>Glomeromycotina</taxon>
        <taxon>Glomeromycetes</taxon>
        <taxon>Diversisporales</taxon>
        <taxon>Acaulosporaceae</taxon>
        <taxon>Acaulospora</taxon>
    </lineage>
</organism>
<feature type="non-terminal residue" evidence="2">
    <location>
        <position position="1"/>
    </location>
</feature>
<dbReference type="InterPro" id="IPR051681">
    <property type="entry name" value="Ser/Thr_Kinases-Pseudokinases"/>
</dbReference>
<dbReference type="Pfam" id="PF08238">
    <property type="entry name" value="Sel1"/>
    <property type="match status" value="2"/>
</dbReference>
<dbReference type="PANTHER" id="PTHR44329">
    <property type="entry name" value="SERINE/THREONINE-PROTEIN KINASE TNNI3K-RELATED"/>
    <property type="match status" value="1"/>
</dbReference>
<proteinExistence type="predicted"/>
<evidence type="ECO:0000313" key="2">
    <source>
        <dbReference type="EMBL" id="CAG8749647.1"/>
    </source>
</evidence>
<comment type="caution">
    <text evidence="2">The sequence shown here is derived from an EMBL/GenBank/DDBJ whole genome shotgun (WGS) entry which is preliminary data.</text>
</comment>
<dbReference type="InterPro" id="IPR000719">
    <property type="entry name" value="Prot_kinase_dom"/>
</dbReference>
<dbReference type="GO" id="GO:0005524">
    <property type="term" value="F:ATP binding"/>
    <property type="evidence" value="ECO:0007669"/>
    <property type="project" value="InterPro"/>
</dbReference>
<keyword evidence="3" id="KW-1185">Reference proteome</keyword>
<dbReference type="Gene3D" id="1.25.40.10">
    <property type="entry name" value="Tetratricopeptide repeat domain"/>
    <property type="match status" value="1"/>
</dbReference>
<dbReference type="SUPFAM" id="SSF56112">
    <property type="entry name" value="Protein kinase-like (PK-like)"/>
    <property type="match status" value="1"/>
</dbReference>
<dbReference type="InterPro" id="IPR011009">
    <property type="entry name" value="Kinase-like_dom_sf"/>
</dbReference>
<evidence type="ECO:0000313" key="3">
    <source>
        <dbReference type="Proteomes" id="UP000789342"/>
    </source>
</evidence>
<dbReference type="Gene3D" id="1.10.510.10">
    <property type="entry name" value="Transferase(Phosphotransferase) domain 1"/>
    <property type="match status" value="1"/>
</dbReference>
<feature type="domain" description="Protein kinase" evidence="1">
    <location>
        <begin position="1"/>
        <end position="233"/>
    </location>
</feature>
<dbReference type="InterPro" id="IPR006597">
    <property type="entry name" value="Sel1-like"/>
</dbReference>
<dbReference type="EMBL" id="CAJVPV010034817">
    <property type="protein sequence ID" value="CAG8749647.1"/>
    <property type="molecule type" value="Genomic_DNA"/>
</dbReference>
<gene>
    <name evidence="2" type="ORF">AMORRO_LOCUS15262</name>
</gene>
<dbReference type="GO" id="GO:0004674">
    <property type="term" value="F:protein serine/threonine kinase activity"/>
    <property type="evidence" value="ECO:0007669"/>
    <property type="project" value="TreeGrafter"/>
</dbReference>
<sequence length="430" mass="49517">LNEEFNLVDLLDSVKEHQKLEHHDNFLKLLDIRKPVEQTPNTSIIVFEYCEDGSLCEYLKNNHKYLDWDIKLDLAKQVAGALMHLHSNNIVHGNLNSKNIMVHKGKIKLNCLGAIKRQIISAKFIMKFNKKVPYRDIQALEALDSVVLKKSLDIHSFGMILWEISGGVVTCSTESLRNIKFLDFKDLVSTIPQQYVKICTDCLHNDELLRPSIGRIVEELDEIDLNDTSHDYIEIILCDKMANCMTNNHNSLRETRTTSDSNQFEIVTEFDYFIKNLFKVYIEDFNKQLNTEHVAHFIRNYIKKFNRNPCKIFHQLLQHKHKSCFTSLIGFFYRYGIGTKVDLKLAFELCAQAASDEVDFSIEKPYSLDSLGSFRRCNHEVGLISLGLMYLNGKGVNRNLEKAFQIFSKSAKEGSSKALSCEGYMYCNGV</sequence>
<dbReference type="InterPro" id="IPR011990">
    <property type="entry name" value="TPR-like_helical_dom_sf"/>
</dbReference>
<dbReference type="SUPFAM" id="SSF81901">
    <property type="entry name" value="HCP-like"/>
    <property type="match status" value="1"/>
</dbReference>
<dbReference type="Proteomes" id="UP000789342">
    <property type="component" value="Unassembled WGS sequence"/>
</dbReference>
<dbReference type="AlphaFoldDB" id="A0A9N9NPG7"/>